<protein>
    <submittedName>
        <fullName evidence="6">Similar to S.cerevisiae protein MTG2 (Putative GTPase)</fullName>
    </submittedName>
</protein>
<dbReference type="PROSITE" id="PS51710">
    <property type="entry name" value="G_OBG"/>
    <property type="match status" value="1"/>
</dbReference>
<dbReference type="InterPro" id="IPR031167">
    <property type="entry name" value="G_OBG"/>
</dbReference>
<dbReference type="InterPro" id="IPR006169">
    <property type="entry name" value="GTP1_OBG_dom"/>
</dbReference>
<keyword evidence="7" id="KW-1185">Reference proteome</keyword>
<dbReference type="Pfam" id="PF01926">
    <property type="entry name" value="MMR_HSR1"/>
    <property type="match status" value="1"/>
</dbReference>
<dbReference type="GO" id="GO:0005739">
    <property type="term" value="C:mitochondrion"/>
    <property type="evidence" value="ECO:0007669"/>
    <property type="project" value="TreeGrafter"/>
</dbReference>
<evidence type="ECO:0000259" key="5">
    <source>
        <dbReference type="PROSITE" id="PS51883"/>
    </source>
</evidence>
<dbReference type="STRING" id="1230383.A0A1M8A2B9"/>
<dbReference type="OrthoDB" id="347018at2759"/>
<evidence type="ECO:0000313" key="7">
    <source>
        <dbReference type="Proteomes" id="UP000186303"/>
    </source>
</evidence>
<keyword evidence="2" id="KW-0547">Nucleotide-binding</keyword>
<proteinExistence type="inferred from homology"/>
<dbReference type="GO" id="GO:0003924">
    <property type="term" value="F:GTPase activity"/>
    <property type="evidence" value="ECO:0007669"/>
    <property type="project" value="InterPro"/>
</dbReference>
<accession>A0A1M8A2B9</accession>
<evidence type="ECO:0000256" key="3">
    <source>
        <dbReference type="ARBA" id="ARBA00023134"/>
    </source>
</evidence>
<dbReference type="PROSITE" id="PS51883">
    <property type="entry name" value="OBG"/>
    <property type="match status" value="1"/>
</dbReference>
<dbReference type="AlphaFoldDB" id="A0A1M8A2B9"/>
<dbReference type="EMBL" id="LT671822">
    <property type="protein sequence ID" value="SHO76573.1"/>
    <property type="molecule type" value="Genomic_DNA"/>
</dbReference>
<dbReference type="InterPro" id="IPR045086">
    <property type="entry name" value="OBG_GTPase"/>
</dbReference>
<dbReference type="OMA" id="PRVGHWE"/>
<dbReference type="SUPFAM" id="SSF82051">
    <property type="entry name" value="Obg GTP-binding protein N-terminal domain"/>
    <property type="match status" value="1"/>
</dbReference>
<gene>
    <name evidence="6" type="ORF">MSYG_0911</name>
</gene>
<evidence type="ECO:0000313" key="6">
    <source>
        <dbReference type="EMBL" id="SHO76573.1"/>
    </source>
</evidence>
<dbReference type="PANTHER" id="PTHR11702">
    <property type="entry name" value="DEVELOPMENTALLY REGULATED GTP-BINDING PROTEIN-RELATED"/>
    <property type="match status" value="1"/>
</dbReference>
<dbReference type="InterPro" id="IPR036726">
    <property type="entry name" value="GTP1_OBG_dom_sf"/>
</dbReference>
<evidence type="ECO:0000256" key="1">
    <source>
        <dbReference type="ARBA" id="ARBA00007699"/>
    </source>
</evidence>
<evidence type="ECO:0000256" key="2">
    <source>
        <dbReference type="ARBA" id="ARBA00022741"/>
    </source>
</evidence>
<dbReference type="Gene3D" id="2.70.210.12">
    <property type="entry name" value="GTP1/OBG domain"/>
    <property type="match status" value="1"/>
</dbReference>
<dbReference type="Gene3D" id="3.40.50.300">
    <property type="entry name" value="P-loop containing nucleotide triphosphate hydrolases"/>
    <property type="match status" value="1"/>
</dbReference>
<dbReference type="PRINTS" id="PR00326">
    <property type="entry name" value="GTP1OBG"/>
</dbReference>
<name>A0A1M8A2B9_MALS4</name>
<dbReference type="VEuPathDB" id="FungiDB:MSYG_0911"/>
<dbReference type="InterPro" id="IPR027417">
    <property type="entry name" value="P-loop_NTPase"/>
</dbReference>
<dbReference type="SUPFAM" id="SSF52540">
    <property type="entry name" value="P-loop containing nucleoside triphosphate hydrolases"/>
    <property type="match status" value="1"/>
</dbReference>
<dbReference type="GO" id="GO:0000287">
    <property type="term" value="F:magnesium ion binding"/>
    <property type="evidence" value="ECO:0007669"/>
    <property type="project" value="InterPro"/>
</dbReference>
<dbReference type="InterPro" id="IPR014100">
    <property type="entry name" value="GTP-bd_Obg/CgtA"/>
</dbReference>
<dbReference type="CDD" id="cd01898">
    <property type="entry name" value="Obg"/>
    <property type="match status" value="1"/>
</dbReference>
<dbReference type="Pfam" id="PF01018">
    <property type="entry name" value="GTP1_OBG"/>
    <property type="match status" value="2"/>
</dbReference>
<feature type="domain" description="Obg" evidence="5">
    <location>
        <begin position="43"/>
        <end position="310"/>
    </location>
</feature>
<dbReference type="PIRSF" id="PIRSF002401">
    <property type="entry name" value="GTP_bd_Obg/CgtA"/>
    <property type="match status" value="1"/>
</dbReference>
<evidence type="ECO:0000259" key="4">
    <source>
        <dbReference type="PROSITE" id="PS51710"/>
    </source>
</evidence>
<reference evidence="7" key="1">
    <citation type="journal article" date="2017" name="Nucleic Acids Res.">
        <title>Proteogenomics produces comprehensive and highly accurate protein-coding gene annotation in a complete genome assembly of Malassezia sympodialis.</title>
        <authorList>
            <person name="Zhu Y."/>
            <person name="Engstroem P.G."/>
            <person name="Tellgren-Roth C."/>
            <person name="Baudo C.D."/>
            <person name="Kennell J.C."/>
            <person name="Sun S."/>
            <person name="Billmyre R.B."/>
            <person name="Schroeder M.S."/>
            <person name="Andersson A."/>
            <person name="Holm T."/>
            <person name="Sigurgeirsson B."/>
            <person name="Wu G."/>
            <person name="Sankaranarayanan S.R."/>
            <person name="Siddharthan R."/>
            <person name="Sanyal K."/>
            <person name="Lundeberg J."/>
            <person name="Nystedt B."/>
            <person name="Boekhout T."/>
            <person name="Dawson T.L. Jr."/>
            <person name="Heitman J."/>
            <person name="Scheynius A."/>
            <person name="Lehtioe J."/>
        </authorList>
    </citation>
    <scope>NUCLEOTIDE SEQUENCE [LARGE SCALE GENOMIC DNA]</scope>
    <source>
        <strain evidence="7">ATCC 42132</strain>
    </source>
</reference>
<organism evidence="6 7">
    <name type="scientific">Malassezia sympodialis (strain ATCC 42132)</name>
    <name type="common">Atopic eczema-associated yeast</name>
    <dbReference type="NCBI Taxonomy" id="1230383"/>
    <lineage>
        <taxon>Eukaryota</taxon>
        <taxon>Fungi</taxon>
        <taxon>Dikarya</taxon>
        <taxon>Basidiomycota</taxon>
        <taxon>Ustilaginomycotina</taxon>
        <taxon>Malasseziomycetes</taxon>
        <taxon>Malasseziales</taxon>
        <taxon>Malasseziaceae</taxon>
        <taxon>Malassezia</taxon>
    </lineage>
</organism>
<dbReference type="GO" id="GO:0005525">
    <property type="term" value="F:GTP binding"/>
    <property type="evidence" value="ECO:0007669"/>
    <property type="project" value="UniProtKB-KW"/>
</dbReference>
<feature type="domain" description="OBG-type G" evidence="4">
    <location>
        <begin position="311"/>
        <end position="507"/>
    </location>
</feature>
<comment type="similarity">
    <text evidence="1">Belongs to the TRAFAC class OBG-HflX-like GTPase superfamily. OBG GTPase family.</text>
</comment>
<dbReference type="GO" id="GO:0042254">
    <property type="term" value="P:ribosome biogenesis"/>
    <property type="evidence" value="ECO:0007669"/>
    <property type="project" value="UniProtKB-UniRule"/>
</dbReference>
<keyword evidence="3" id="KW-0342">GTP-binding</keyword>
<dbReference type="PANTHER" id="PTHR11702:SF31">
    <property type="entry name" value="MITOCHONDRIAL RIBOSOME-ASSOCIATED GTPASE 2"/>
    <property type="match status" value="1"/>
</dbReference>
<sequence length="509" mass="55241">MACARLWRGPFAARGPCALRVRGVATDAHVKRKADMARNRKARHFVDTLVVEVQAGHGGDGCVSFHREKYVQIGPAAGGHGGAGGDVYLRCDPSIHSLARVPKRVVAQNGTHGEGGWLHGRGGRAATIHVPVGTTVRSLGWTTNERLAQAQPYLAHVQSARARKAVTIDVATTPELAHSRSCVWRHFPRFEEDNYERAHFAAAEAKLAQELHAYRAMLRHLPKAQQSVASQSRWTACEPRNATARTAEAGWSLDLLDPTPPSEPGVLLARGGAGGFGNPHFLLERYHAPKIATRGMPGESLLLALEYKQPSDVGLVGLPNAGKSTLLRCLSRADAEVGSYSFTTLRPNLGVMHLGADGRLLGAHSEQPESQRLRVADMPGLIEDASRDRGLGHDFLRHMERCSALVAVVDMGPLNPRPGMDLVIVRRELEAYRAGLSDRIALVVANKADLLGEGSSSARAEAQDKLAKLRYDVDALFAPRTVPVVPISAKLRLNIDRLVQQLPRLPRHD</sequence>
<dbReference type="Proteomes" id="UP000186303">
    <property type="component" value="Chromosome 2"/>
</dbReference>
<dbReference type="InterPro" id="IPR006073">
    <property type="entry name" value="GTP-bd"/>
</dbReference>